<evidence type="ECO:0000313" key="6">
    <source>
        <dbReference type="Proteomes" id="UP000774326"/>
    </source>
</evidence>
<reference evidence="5" key="1">
    <citation type="journal article" date="2021" name="Open Biol.">
        <title>Shared evolutionary footprints suggest mitochondrial oxidative damage underlies multiple complex I losses in fungi.</title>
        <authorList>
            <person name="Schikora-Tamarit M.A."/>
            <person name="Marcet-Houben M."/>
            <person name="Nosek J."/>
            <person name="Gabaldon T."/>
        </authorList>
    </citation>
    <scope>NUCLEOTIDE SEQUENCE</scope>
    <source>
        <strain evidence="5">CBS2887</strain>
    </source>
</reference>
<feature type="repeat" description="TPR" evidence="3">
    <location>
        <begin position="1146"/>
        <end position="1179"/>
    </location>
</feature>
<dbReference type="Pfam" id="PF13414">
    <property type="entry name" value="TPR_11"/>
    <property type="match status" value="1"/>
</dbReference>
<feature type="repeat" description="TPR" evidence="3">
    <location>
        <begin position="678"/>
        <end position="711"/>
    </location>
</feature>
<dbReference type="GO" id="GO:0055087">
    <property type="term" value="C:Ski complex"/>
    <property type="evidence" value="ECO:0007669"/>
    <property type="project" value="InterPro"/>
</dbReference>
<keyword evidence="6" id="KW-1185">Reference proteome</keyword>
<dbReference type="Pfam" id="PF18833">
    <property type="entry name" value="TPR_22"/>
    <property type="match status" value="1"/>
</dbReference>
<comment type="caution">
    <text evidence="5">The sequence shown here is derived from an EMBL/GenBank/DDBJ whole genome shotgun (WGS) entry which is preliminary data.</text>
</comment>
<evidence type="ECO:0000256" key="2">
    <source>
        <dbReference type="ARBA" id="ARBA00022803"/>
    </source>
</evidence>
<dbReference type="InterPro" id="IPR019734">
    <property type="entry name" value="TPR_rpt"/>
</dbReference>
<proteinExistence type="predicted"/>
<dbReference type="SMART" id="SM00028">
    <property type="entry name" value="TPR"/>
    <property type="match status" value="10"/>
</dbReference>
<dbReference type="EMBL" id="JAEUBG010004811">
    <property type="protein sequence ID" value="KAH3680019.1"/>
    <property type="molecule type" value="Genomic_DNA"/>
</dbReference>
<accession>A0A9P8PZ95</accession>
<sequence length="1351" mass="152617">MSAKDLLKAARSALASGNAEYGLQLSQDCLKIDPKNYFGYVFSGKSYHMLNNLPDAVNAYNQAISLDRTNMTAWTGLMLVLKNASDYKSFFYYVTELIELLLQLQQPLADILNDIRAYLDKNNSAEVLEEYYRVLLPFNKLGLLIPGLLATPEKVITEYLSIILKRETTEVHKLVTRERMKSRNQNQGDAIAWGFYKDSQVPKLYEELINVVNDDKSRRSIEEKYVQYRVQVLKSAPSNLKMGFFESLREYVEGLVYIGHTSYYVWTLYFDYMDFDDIFNIHPETIKSFLKLFEGVPLAQVLHAFCSTDFSPYKIEEEDEDKNKDKNQEDKSSDAENDSELQDLQGLTDEAVQLTPEELLVLMMQGFESCKTSLFAHRVILSYYIYLKKYSDSLPVCESSVRLLASSYNSTGFRFPHSRRDILVDYGVVLTYHEAPKNFQRALEIYDTTLAEFPNNVKSNVGKGLILAERGDFLEAEKLLSDVVAQFPDDSEAVKELSWVYIQLGKCEKGREGLLKVLANVKGTTLYHMELKAQVNWQISQSYMKQQEPEVSKAYEHLVDSLRSSNRFAPSFASLGEIYLHNYNDAKRASKCFLKAFELDSSEVKSAWYLVSELTNNGEWEKADSFCNRVITSENAKRRLGNESWPYRVLGAAALERQDDADAVKWYQNAIRLDPSDVESWIGLGEAYVGCGRLEAASKVYKKALEIEPDHWTAQYLLGAVLSKLTEFDESVTILENVLAEHPEEESVISALYEALLDYANSCVSKGFYGKGINLAVKTVDFLKKGNVESLNLWKTLSDLIYIFLKIQSKFEEFPAVEIIELLNKSKVDIDIASLSSLIESDNILELAVRLLIYSNEAVIALDPKSRPLRSSSFFNLGLAELFSYLKSKNTQYRDNAITHLKESIKLQNNYAQPWIALGIASVTVNSKVAQHCFIKASSIDPRDISIWSNMALLYLRCDDSVLATEAYMRGQSLAPSESISWLGHALSLEAQGDFETASNLYTHAFILSNGSSPSTQLAYAMNICLKRIGKGDDVRNMDAVQELTTATAGMLQYLKHYPSDSVGLSITALILERLSDYKLGKKISEKLLQCLERAFEETEDEVYLNKFAAVKSQVARFELGLGNYQEAVDAAHESLELGADDKTTISSRTVLGLAYFFTQNFDEALNEFKQILTISEESKRLVVLIAQVLYVYDTEETKQAALDQLFNNIETHGSSLLVTLVIGAISVIEKLPDYMEVIASELEALKLSELIDDRFRSVPLLLSEIKSRIQQADQTNEHWQKTAFFFPGDVQVWKKLDDAITLQISKTGKGIAVADLSDSYARSGSLEDAQRSVFLTPWNIQSLDALAGCF</sequence>
<evidence type="ECO:0008006" key="7">
    <source>
        <dbReference type="Google" id="ProtNLM"/>
    </source>
</evidence>
<dbReference type="Pfam" id="PF13424">
    <property type="entry name" value="TPR_12"/>
    <property type="match status" value="1"/>
</dbReference>
<evidence type="ECO:0000313" key="5">
    <source>
        <dbReference type="EMBL" id="KAH3680019.1"/>
    </source>
</evidence>
<dbReference type="OrthoDB" id="421075at2759"/>
<dbReference type="Gene3D" id="1.25.40.10">
    <property type="entry name" value="Tetratricopeptide repeat domain"/>
    <property type="match status" value="4"/>
</dbReference>
<evidence type="ECO:0000256" key="4">
    <source>
        <dbReference type="SAM" id="MobiDB-lite"/>
    </source>
</evidence>
<keyword evidence="2 3" id="KW-0802">TPR repeat</keyword>
<dbReference type="InterPro" id="IPR011990">
    <property type="entry name" value="TPR-like_helical_dom_sf"/>
</dbReference>
<dbReference type="PANTHER" id="PTHR15704:SF7">
    <property type="entry name" value="SUPERKILLER COMPLEX PROTEIN 3"/>
    <property type="match status" value="1"/>
</dbReference>
<feature type="repeat" description="TPR" evidence="3">
    <location>
        <begin position="644"/>
        <end position="677"/>
    </location>
</feature>
<gene>
    <name evidence="5" type="ORF">WICPIJ_008452</name>
</gene>
<dbReference type="Pfam" id="PF14559">
    <property type="entry name" value="TPR_19"/>
    <property type="match status" value="1"/>
</dbReference>
<keyword evidence="1" id="KW-0677">Repeat</keyword>
<dbReference type="PROSITE" id="PS50005">
    <property type="entry name" value="TPR"/>
    <property type="match status" value="4"/>
</dbReference>
<name>A0A9P8PZ95_WICPI</name>
<dbReference type="Proteomes" id="UP000774326">
    <property type="component" value="Unassembled WGS sequence"/>
</dbReference>
<dbReference type="InterPro" id="IPR040962">
    <property type="entry name" value="TPR_22"/>
</dbReference>
<feature type="repeat" description="TPR" evidence="3">
    <location>
        <begin position="37"/>
        <end position="70"/>
    </location>
</feature>
<feature type="region of interest" description="Disordered" evidence="4">
    <location>
        <begin position="316"/>
        <end position="342"/>
    </location>
</feature>
<reference evidence="5" key="2">
    <citation type="submission" date="2021-01" db="EMBL/GenBank/DDBJ databases">
        <authorList>
            <person name="Schikora-Tamarit M.A."/>
        </authorList>
    </citation>
    <scope>NUCLEOTIDE SEQUENCE</scope>
    <source>
        <strain evidence="5">CBS2887</strain>
    </source>
</reference>
<dbReference type="InterPro" id="IPR039226">
    <property type="entry name" value="Ski3/TTC37"/>
</dbReference>
<dbReference type="PROSITE" id="PS50293">
    <property type="entry name" value="TPR_REGION"/>
    <property type="match status" value="1"/>
</dbReference>
<protein>
    <recommendedName>
        <fullName evidence="7">Superkiller protein 3</fullName>
    </recommendedName>
</protein>
<dbReference type="SUPFAM" id="SSF48452">
    <property type="entry name" value="TPR-like"/>
    <property type="match status" value="4"/>
</dbReference>
<organism evidence="5 6">
    <name type="scientific">Wickerhamomyces pijperi</name>
    <name type="common">Yeast</name>
    <name type="synonym">Pichia pijperi</name>
    <dbReference type="NCBI Taxonomy" id="599730"/>
    <lineage>
        <taxon>Eukaryota</taxon>
        <taxon>Fungi</taxon>
        <taxon>Dikarya</taxon>
        <taxon>Ascomycota</taxon>
        <taxon>Saccharomycotina</taxon>
        <taxon>Saccharomycetes</taxon>
        <taxon>Phaffomycetales</taxon>
        <taxon>Wickerhamomycetaceae</taxon>
        <taxon>Wickerhamomyces</taxon>
    </lineage>
</organism>
<evidence type="ECO:0000256" key="1">
    <source>
        <dbReference type="ARBA" id="ARBA00022737"/>
    </source>
</evidence>
<feature type="compositionally biased region" description="Basic and acidic residues" evidence="4">
    <location>
        <begin position="321"/>
        <end position="334"/>
    </location>
</feature>
<dbReference type="GO" id="GO:0006401">
    <property type="term" value="P:RNA catabolic process"/>
    <property type="evidence" value="ECO:0007669"/>
    <property type="project" value="InterPro"/>
</dbReference>
<dbReference type="PANTHER" id="PTHR15704">
    <property type="entry name" value="SUPERKILLER 3 PROTEIN-RELATED"/>
    <property type="match status" value="1"/>
</dbReference>
<evidence type="ECO:0000256" key="3">
    <source>
        <dbReference type="PROSITE-ProRule" id="PRU00339"/>
    </source>
</evidence>